<proteinExistence type="predicted"/>
<evidence type="ECO:0000256" key="1">
    <source>
        <dbReference type="SAM" id="Phobius"/>
    </source>
</evidence>
<name>A0ABS9CTB3_9RHOB</name>
<keyword evidence="1" id="KW-1133">Transmembrane helix</keyword>
<gene>
    <name evidence="2" type="ORF">L0664_05185</name>
</gene>
<feature type="transmembrane region" description="Helical" evidence="1">
    <location>
        <begin position="25"/>
        <end position="49"/>
    </location>
</feature>
<keyword evidence="3" id="KW-1185">Reference proteome</keyword>
<protein>
    <submittedName>
        <fullName evidence="2">Uncharacterized protein</fullName>
    </submittedName>
</protein>
<comment type="caution">
    <text evidence="2">The sequence shown here is derived from an EMBL/GenBank/DDBJ whole genome shotgun (WGS) entry which is preliminary data.</text>
</comment>
<organism evidence="2 3">
    <name type="scientific">Octadecabacter dasysiphoniae</name>
    <dbReference type="NCBI Taxonomy" id="2909341"/>
    <lineage>
        <taxon>Bacteria</taxon>
        <taxon>Pseudomonadati</taxon>
        <taxon>Pseudomonadota</taxon>
        <taxon>Alphaproteobacteria</taxon>
        <taxon>Rhodobacterales</taxon>
        <taxon>Roseobacteraceae</taxon>
        <taxon>Octadecabacter</taxon>
    </lineage>
</organism>
<dbReference type="Proteomes" id="UP001200557">
    <property type="component" value="Unassembled WGS sequence"/>
</dbReference>
<keyword evidence="1" id="KW-0812">Transmembrane</keyword>
<evidence type="ECO:0000313" key="3">
    <source>
        <dbReference type="Proteomes" id="UP001200557"/>
    </source>
</evidence>
<dbReference type="EMBL" id="JAKGAQ010000001">
    <property type="protein sequence ID" value="MCF2870454.1"/>
    <property type="molecule type" value="Genomic_DNA"/>
</dbReference>
<dbReference type="RefSeq" id="WP_235224555.1">
    <property type="nucleotide sequence ID" value="NZ_JAKGAQ010000001.1"/>
</dbReference>
<evidence type="ECO:0000313" key="2">
    <source>
        <dbReference type="EMBL" id="MCF2870454.1"/>
    </source>
</evidence>
<keyword evidence="1" id="KW-0472">Membrane</keyword>
<accession>A0ABS9CTB3</accession>
<sequence length="67" mass="7310">MDTFISRLPSTTDVSAWTFRHRGKLGGFLSGSVGMWVVATFLVVAITGVPHGGERLSPDRTIVYPNF</sequence>
<reference evidence="2 3" key="1">
    <citation type="submission" date="2022-01" db="EMBL/GenBank/DDBJ databases">
        <title>Octadecabacter sp. nov., isolated from a marine alga.</title>
        <authorList>
            <person name="Jin M.S."/>
            <person name="Kim H.M."/>
            <person name="Han D.M."/>
            <person name="Jung J.J."/>
            <person name="Jeon C.O."/>
        </authorList>
    </citation>
    <scope>NUCLEOTIDE SEQUENCE [LARGE SCALE GENOMIC DNA]</scope>
    <source>
        <strain evidence="2 3">G9-8</strain>
    </source>
</reference>